<organism evidence="1 2">
    <name type="scientific">Paxillus rubicundulus Ve08.2h10</name>
    <dbReference type="NCBI Taxonomy" id="930991"/>
    <lineage>
        <taxon>Eukaryota</taxon>
        <taxon>Fungi</taxon>
        <taxon>Dikarya</taxon>
        <taxon>Basidiomycota</taxon>
        <taxon>Agaricomycotina</taxon>
        <taxon>Agaricomycetes</taxon>
        <taxon>Agaricomycetidae</taxon>
        <taxon>Boletales</taxon>
        <taxon>Paxilineae</taxon>
        <taxon>Paxillaceae</taxon>
        <taxon>Paxillus</taxon>
    </lineage>
</organism>
<dbReference type="SUPFAM" id="SSF52047">
    <property type="entry name" value="RNI-like"/>
    <property type="match status" value="1"/>
</dbReference>
<accession>A0A0D0C371</accession>
<protein>
    <recommendedName>
        <fullName evidence="3">F-box domain-containing protein</fullName>
    </recommendedName>
</protein>
<dbReference type="OrthoDB" id="3258386at2759"/>
<name>A0A0D0C371_9AGAM</name>
<evidence type="ECO:0000313" key="2">
    <source>
        <dbReference type="Proteomes" id="UP000054538"/>
    </source>
</evidence>
<reference evidence="2" key="2">
    <citation type="submission" date="2015-01" db="EMBL/GenBank/DDBJ databases">
        <title>Evolutionary Origins and Diversification of the Mycorrhizal Mutualists.</title>
        <authorList>
            <consortium name="DOE Joint Genome Institute"/>
            <consortium name="Mycorrhizal Genomics Consortium"/>
            <person name="Kohler A."/>
            <person name="Kuo A."/>
            <person name="Nagy L.G."/>
            <person name="Floudas D."/>
            <person name="Copeland A."/>
            <person name="Barry K.W."/>
            <person name="Cichocki N."/>
            <person name="Veneault-Fourrey C."/>
            <person name="LaButti K."/>
            <person name="Lindquist E.A."/>
            <person name="Lipzen A."/>
            <person name="Lundell T."/>
            <person name="Morin E."/>
            <person name="Murat C."/>
            <person name="Riley R."/>
            <person name="Ohm R."/>
            <person name="Sun H."/>
            <person name="Tunlid A."/>
            <person name="Henrissat B."/>
            <person name="Grigoriev I.V."/>
            <person name="Hibbett D.S."/>
            <person name="Martin F."/>
        </authorList>
    </citation>
    <scope>NUCLEOTIDE SEQUENCE [LARGE SCALE GENOMIC DNA]</scope>
    <source>
        <strain evidence="2">Ve08.2h10</strain>
    </source>
</reference>
<gene>
    <name evidence="1" type="ORF">PAXRUDRAFT_166327</name>
</gene>
<sequence length="560" mass="63408">MHPCLNIAEIQEIIFAHVRGPVLYEGKLDYRQRRFIAMARGTLAALARTCSSFTEPALDVLWYDLDTFEPLLRSLPLDIWSRGGYSLREARLSRDLQLSDWDYLQKHCSRVRILGRLVDNIFDSDHPYVSGSVPVELLENLFGDSRAPTCVFPKLEKLFWNNGKEAVFRYFTKFFAPTLTCIRVATEDWTTVRSSTLHSLQRRCPQVNDFGFFFPGHGYFFVGNQVGQFSDTIRTLFPVERLAVCAIDYHAFRHLSTLTTLKSLFVQLPCAMDYYCPVEISFPETLGTLDVLTYHLKFVLKLLANKRFASRHLNIRSRYHYPAKSLTHFFEQLRDHFSSDHLTHLSLDITEPSVFSSTVVDIQSQNTFDVQCLPVLFEFQSLSELKLASYWTLDLDDGWMSSIASSLPNLQVLDLGTESGCDLSHTVLKVTMRGVVSLIDGLPRLRALGLVFDATLEALPAAHDYWGVWNSNITILRVGTSPINAPTEVASRLLSLFPSLKQVEMSGLDDVRYKWERVSELLQTYSRVKEGGLHAATSGEDGASYTGDCSDSVGISWSAL</sequence>
<evidence type="ECO:0008006" key="3">
    <source>
        <dbReference type="Google" id="ProtNLM"/>
    </source>
</evidence>
<dbReference type="Gene3D" id="3.80.10.10">
    <property type="entry name" value="Ribonuclease Inhibitor"/>
    <property type="match status" value="1"/>
</dbReference>
<dbReference type="AlphaFoldDB" id="A0A0D0C371"/>
<dbReference type="STRING" id="930991.A0A0D0C371"/>
<evidence type="ECO:0000313" key="1">
    <source>
        <dbReference type="EMBL" id="KIK77602.1"/>
    </source>
</evidence>
<dbReference type="InterPro" id="IPR032675">
    <property type="entry name" value="LRR_dom_sf"/>
</dbReference>
<proteinExistence type="predicted"/>
<reference evidence="1 2" key="1">
    <citation type="submission" date="2014-04" db="EMBL/GenBank/DDBJ databases">
        <authorList>
            <consortium name="DOE Joint Genome Institute"/>
            <person name="Kuo A."/>
            <person name="Kohler A."/>
            <person name="Jargeat P."/>
            <person name="Nagy L.G."/>
            <person name="Floudas D."/>
            <person name="Copeland A."/>
            <person name="Barry K.W."/>
            <person name="Cichocki N."/>
            <person name="Veneault-Fourrey C."/>
            <person name="LaButti K."/>
            <person name="Lindquist E.A."/>
            <person name="Lipzen A."/>
            <person name="Lundell T."/>
            <person name="Morin E."/>
            <person name="Murat C."/>
            <person name="Sun H."/>
            <person name="Tunlid A."/>
            <person name="Henrissat B."/>
            <person name="Grigoriev I.V."/>
            <person name="Hibbett D.S."/>
            <person name="Martin F."/>
            <person name="Nordberg H.P."/>
            <person name="Cantor M.N."/>
            <person name="Hua S.X."/>
        </authorList>
    </citation>
    <scope>NUCLEOTIDE SEQUENCE [LARGE SCALE GENOMIC DNA]</scope>
    <source>
        <strain evidence="1 2">Ve08.2h10</strain>
    </source>
</reference>
<dbReference type="InParanoid" id="A0A0D0C371"/>
<keyword evidence="2" id="KW-1185">Reference proteome</keyword>
<dbReference type="EMBL" id="KN826914">
    <property type="protein sequence ID" value="KIK77602.1"/>
    <property type="molecule type" value="Genomic_DNA"/>
</dbReference>
<dbReference type="Proteomes" id="UP000054538">
    <property type="component" value="Unassembled WGS sequence"/>
</dbReference>
<dbReference type="HOGENOM" id="CLU_021164_0_2_1"/>